<dbReference type="AlphaFoldDB" id="A0A512MF23"/>
<dbReference type="InterPro" id="IPR028994">
    <property type="entry name" value="Integrin_alpha_N"/>
</dbReference>
<feature type="signal peptide" evidence="1">
    <location>
        <begin position="1"/>
        <end position="22"/>
    </location>
</feature>
<evidence type="ECO:0008006" key="4">
    <source>
        <dbReference type="Google" id="ProtNLM"/>
    </source>
</evidence>
<evidence type="ECO:0000313" key="2">
    <source>
        <dbReference type="EMBL" id="GEP45344.1"/>
    </source>
</evidence>
<dbReference type="EMBL" id="BKAG01000047">
    <property type="protein sequence ID" value="GEP45344.1"/>
    <property type="molecule type" value="Genomic_DNA"/>
</dbReference>
<comment type="caution">
    <text evidence="2">The sequence shown here is derived from an EMBL/GenBank/DDBJ whole genome shotgun (WGS) entry which is preliminary data.</text>
</comment>
<dbReference type="RefSeq" id="WP_146854152.1">
    <property type="nucleotide sequence ID" value="NZ_BKAG01000047.1"/>
</dbReference>
<dbReference type="Proteomes" id="UP000321577">
    <property type="component" value="Unassembled WGS sequence"/>
</dbReference>
<proteinExistence type="predicted"/>
<evidence type="ECO:0000313" key="3">
    <source>
        <dbReference type="Proteomes" id="UP000321577"/>
    </source>
</evidence>
<dbReference type="SUPFAM" id="SSF69318">
    <property type="entry name" value="Integrin alpha N-terminal domain"/>
    <property type="match status" value="1"/>
</dbReference>
<accession>A0A512MF23</accession>
<keyword evidence="1" id="KW-0732">Signal</keyword>
<evidence type="ECO:0000256" key="1">
    <source>
        <dbReference type="SAM" id="SignalP"/>
    </source>
</evidence>
<dbReference type="OrthoDB" id="9814379at2"/>
<sequence>MNHKTSSILLSSVILLVSGAAAQEPKPFATFMELPWRYVIGGSAGGKWLSSENAGKRLAAKTTYRVFTLEGEKARITAGKAAPEADVCMDVYMHAITPQPDPESPDAIGVNAPWNPQPRQPVPLDIDKASLEKALGDLLNGKGIKKPKVKLTQTLRVDLDGDGKLETLLTGQHFDDEVEHLSVKAGDYSLVFMRRLVEGQIKTQLLAGEAYPKADPENAPSTYELAGVLDLDGDGKLEVLVRTGYYEGGGMQVWQLKGDRLVKVLEMECGV</sequence>
<keyword evidence="3" id="KW-1185">Reference proteome</keyword>
<organism evidence="2 3">
    <name type="scientific">Brevifollis gellanilyticus</name>
    <dbReference type="NCBI Taxonomy" id="748831"/>
    <lineage>
        <taxon>Bacteria</taxon>
        <taxon>Pseudomonadati</taxon>
        <taxon>Verrucomicrobiota</taxon>
        <taxon>Verrucomicrobiia</taxon>
        <taxon>Verrucomicrobiales</taxon>
        <taxon>Verrucomicrobiaceae</taxon>
    </lineage>
</organism>
<reference evidence="2 3" key="1">
    <citation type="submission" date="2019-07" db="EMBL/GenBank/DDBJ databases">
        <title>Whole genome shotgun sequence of Brevifollis gellanilyticus NBRC 108608.</title>
        <authorList>
            <person name="Hosoyama A."/>
            <person name="Uohara A."/>
            <person name="Ohji S."/>
            <person name="Ichikawa N."/>
        </authorList>
    </citation>
    <scope>NUCLEOTIDE SEQUENCE [LARGE SCALE GENOMIC DNA]</scope>
    <source>
        <strain evidence="2 3">NBRC 108608</strain>
    </source>
</reference>
<feature type="chain" id="PRO_5021826532" description="VCBS repeat-containing protein" evidence="1">
    <location>
        <begin position="23"/>
        <end position="271"/>
    </location>
</feature>
<gene>
    <name evidence="2" type="ORF">BGE01nite_46350</name>
</gene>
<name>A0A512MF23_9BACT</name>
<protein>
    <recommendedName>
        <fullName evidence="4">VCBS repeat-containing protein</fullName>
    </recommendedName>
</protein>